<dbReference type="Proteomes" id="UP000574369">
    <property type="component" value="Unassembled WGS sequence"/>
</dbReference>
<dbReference type="EMBL" id="JACHXO010000001">
    <property type="protein sequence ID" value="MBB3193011.1"/>
    <property type="molecule type" value="Genomic_DNA"/>
</dbReference>
<evidence type="ECO:0000313" key="2">
    <source>
        <dbReference type="Proteomes" id="UP000574369"/>
    </source>
</evidence>
<accession>A0ABR6GLM9</accession>
<comment type="caution">
    <text evidence="1">The sequence shown here is derived from an EMBL/GenBank/DDBJ whole genome shotgun (WGS) entry which is preliminary data.</text>
</comment>
<evidence type="ECO:0000313" key="1">
    <source>
        <dbReference type="EMBL" id="MBB3193011.1"/>
    </source>
</evidence>
<sequence length="142" mass="14750">MLSISFAARRPHPRHAAAGMSALPSAVRWWVMLCLVSVLGFQSLGLVHRTLHGGSAGPRVSLSASLSDTSSAGVSFKSPSLGHLPGSIDCQLLDQLSTALGPVVQALAWTALLPDHPVATPQPHSATVAQVWRLPARAPPSA</sequence>
<gene>
    <name evidence="1" type="ORF">FHS28_000376</name>
</gene>
<keyword evidence="2" id="KW-1185">Reference proteome</keyword>
<reference evidence="1 2" key="1">
    <citation type="submission" date="2020-08" db="EMBL/GenBank/DDBJ databases">
        <title>Genomic Encyclopedia of Type Strains, Phase III (KMG-III): the genomes of soil and plant-associated and newly described type strains.</title>
        <authorList>
            <person name="Whitman W."/>
        </authorList>
    </citation>
    <scope>NUCLEOTIDE SEQUENCE [LARGE SCALE GENOMIC DNA]</scope>
    <source>
        <strain evidence="1 2">CECT 7247</strain>
    </source>
</reference>
<evidence type="ECO:0008006" key="3">
    <source>
        <dbReference type="Google" id="ProtNLM"/>
    </source>
</evidence>
<organism evidence="1 2">
    <name type="scientific">Roseateles terrae</name>
    <dbReference type="NCBI Taxonomy" id="431060"/>
    <lineage>
        <taxon>Bacteria</taxon>
        <taxon>Pseudomonadati</taxon>
        <taxon>Pseudomonadota</taxon>
        <taxon>Betaproteobacteria</taxon>
        <taxon>Burkholderiales</taxon>
        <taxon>Sphaerotilaceae</taxon>
        <taxon>Roseateles</taxon>
    </lineage>
</organism>
<protein>
    <recommendedName>
        <fullName evidence="3">DUF2946 domain-containing protein</fullName>
    </recommendedName>
</protein>
<proteinExistence type="predicted"/>
<name>A0ABR6GLM9_9BURK</name>
<dbReference type="RefSeq" id="WP_088449342.1">
    <property type="nucleotide sequence ID" value="NZ_JACHXO010000001.1"/>
</dbReference>